<reference evidence="1" key="1">
    <citation type="submission" date="2021-07" db="EMBL/GenBank/DDBJ databases">
        <title>Complete Genome Sequences of Mycobacterium farcinogenes Isolated from Clinical Specimens from Patients in Thailand.</title>
        <authorList>
            <person name="Sodsai P."/>
        </authorList>
    </citation>
    <scope>NUCLEOTIDE SEQUENCE</scope>
    <source>
        <strain evidence="1">BKK/CU-MFGFA-001</strain>
    </source>
</reference>
<accession>A0ACD1FHD2</accession>
<dbReference type="Proteomes" id="UP000825598">
    <property type="component" value="Chromosome"/>
</dbReference>
<dbReference type="EMBL" id="CP081673">
    <property type="protein sequence ID" value="QZH66451.1"/>
    <property type="molecule type" value="Genomic_DNA"/>
</dbReference>
<keyword evidence="2" id="KW-1185">Reference proteome</keyword>
<sequence length="214" mass="23837">MTQAGIVTQVERVRITTKSRGHTTNLQKVEQDLRDLNSLLVVSALRATRPYTMEGFRKSRPGVLTSDFRKAQQNADAINLSEFRINSPWTAVLEQVADAATGGGVLAGLLYLYNRFLKTASGSIDVQLEYYEAKQKKSEIKNVLIRNKIVEQRLKQELKLETAKTEAHKRLIDAGLKGTRGFLSAAQREALENEIIGAARALTFIESIEPDPLP</sequence>
<organism evidence="1 2">
    <name type="scientific">Mycolicibacterium farcinogenes</name>
    <name type="common">Mycobacterium farcinogenes</name>
    <dbReference type="NCBI Taxonomy" id="1802"/>
    <lineage>
        <taxon>Bacteria</taxon>
        <taxon>Bacillati</taxon>
        <taxon>Actinomycetota</taxon>
        <taxon>Actinomycetes</taxon>
        <taxon>Mycobacteriales</taxon>
        <taxon>Mycobacteriaceae</taxon>
        <taxon>Mycolicibacterium</taxon>
    </lineage>
</organism>
<name>A0ACD1FHD2_MYCFR</name>
<evidence type="ECO:0000313" key="1">
    <source>
        <dbReference type="EMBL" id="QZH66451.1"/>
    </source>
</evidence>
<protein>
    <submittedName>
        <fullName evidence="1">Uncharacterized protein</fullName>
    </submittedName>
</protein>
<evidence type="ECO:0000313" key="2">
    <source>
        <dbReference type="Proteomes" id="UP000825598"/>
    </source>
</evidence>
<proteinExistence type="predicted"/>
<gene>
    <name evidence="1" type="ORF">K6L26_01685</name>
</gene>